<feature type="transmembrane region" description="Helical" evidence="1">
    <location>
        <begin position="39"/>
        <end position="56"/>
    </location>
</feature>
<protein>
    <submittedName>
        <fullName evidence="2">Uncharacterized protein</fullName>
    </submittedName>
</protein>
<proteinExistence type="predicted"/>
<feature type="transmembrane region" description="Helical" evidence="1">
    <location>
        <begin position="102"/>
        <end position="127"/>
    </location>
</feature>
<reference evidence="2 3" key="1">
    <citation type="submission" date="2016-10" db="EMBL/GenBank/DDBJ databases">
        <authorList>
            <person name="de Groot N.N."/>
        </authorList>
    </citation>
    <scope>NUCLEOTIDE SEQUENCE [LARGE SCALE GENOMIC DNA]</scope>
    <source>
        <strain evidence="2 3">AR40</strain>
    </source>
</reference>
<sequence>MRAEKNVTQVTNEEAVSEALRNTISVADKQLKDVEKRSIVVILGVVAVVVLLMLAIENMTLSEIGMAAAFVYLPLVCFVAAIALFVRVLIQKKKGGAYKKTLFWAAILTGVIMVIVLGFFIAGMIAFPGMN</sequence>
<organism evidence="2 3">
    <name type="scientific">Butyrivibrio fibrisolvens</name>
    <dbReference type="NCBI Taxonomy" id="831"/>
    <lineage>
        <taxon>Bacteria</taxon>
        <taxon>Bacillati</taxon>
        <taxon>Bacillota</taxon>
        <taxon>Clostridia</taxon>
        <taxon>Lachnospirales</taxon>
        <taxon>Lachnospiraceae</taxon>
        <taxon>Butyrivibrio</taxon>
    </lineage>
</organism>
<evidence type="ECO:0000313" key="2">
    <source>
        <dbReference type="EMBL" id="SER69972.1"/>
    </source>
</evidence>
<evidence type="ECO:0000313" key="3">
    <source>
        <dbReference type="Proteomes" id="UP000182584"/>
    </source>
</evidence>
<accession>A0A1H9RB84</accession>
<dbReference type="RefSeq" id="WP_074755679.1">
    <property type="nucleotide sequence ID" value="NZ_FOGJ01000009.1"/>
</dbReference>
<name>A0A1H9RB84_BUTFI</name>
<feature type="transmembrane region" description="Helical" evidence="1">
    <location>
        <begin position="68"/>
        <end position="90"/>
    </location>
</feature>
<keyword evidence="1" id="KW-1133">Transmembrane helix</keyword>
<dbReference type="AlphaFoldDB" id="A0A1H9RB84"/>
<gene>
    <name evidence="2" type="ORF">SAMN04487884_109103</name>
</gene>
<dbReference type="EMBL" id="FOGJ01000009">
    <property type="protein sequence ID" value="SER69972.1"/>
    <property type="molecule type" value="Genomic_DNA"/>
</dbReference>
<keyword evidence="1" id="KW-0812">Transmembrane</keyword>
<evidence type="ECO:0000256" key="1">
    <source>
        <dbReference type="SAM" id="Phobius"/>
    </source>
</evidence>
<dbReference type="Proteomes" id="UP000182584">
    <property type="component" value="Unassembled WGS sequence"/>
</dbReference>
<keyword evidence="1" id="KW-0472">Membrane</keyword>